<keyword evidence="1" id="KW-0472">Membrane</keyword>
<reference evidence="2 3" key="1">
    <citation type="submission" date="2006-12" db="EMBL/GenBank/DDBJ databases">
        <title>Complete sequence of Chlorobium phaeobacteroides DSM 266.</title>
        <authorList>
            <consortium name="US DOE Joint Genome Institute"/>
            <person name="Copeland A."/>
            <person name="Lucas S."/>
            <person name="Lapidus A."/>
            <person name="Barry K."/>
            <person name="Detter J.C."/>
            <person name="Glavina del Rio T."/>
            <person name="Hammon N."/>
            <person name="Israni S."/>
            <person name="Pitluck S."/>
            <person name="Goltsman E."/>
            <person name="Schmutz J."/>
            <person name="Larimer F."/>
            <person name="Land M."/>
            <person name="Hauser L."/>
            <person name="Mikhailova N."/>
            <person name="Li T."/>
            <person name="Overmann J."/>
            <person name="Bryant D.A."/>
            <person name="Richardson P."/>
        </authorList>
    </citation>
    <scope>NUCLEOTIDE SEQUENCE [LARGE SCALE GENOMIC DNA]</scope>
    <source>
        <strain evidence="2 3">DSM 266</strain>
    </source>
</reference>
<feature type="transmembrane region" description="Helical" evidence="1">
    <location>
        <begin position="359"/>
        <end position="380"/>
    </location>
</feature>
<dbReference type="HOGENOM" id="CLU_668499_0_0_10"/>
<name>A1BJN3_CHLPD</name>
<dbReference type="Proteomes" id="UP000008701">
    <property type="component" value="Chromosome"/>
</dbReference>
<feature type="transmembrane region" description="Helical" evidence="1">
    <location>
        <begin position="233"/>
        <end position="251"/>
    </location>
</feature>
<keyword evidence="1" id="KW-0812">Transmembrane</keyword>
<feature type="transmembrane region" description="Helical" evidence="1">
    <location>
        <begin position="319"/>
        <end position="338"/>
    </location>
</feature>
<feature type="transmembrane region" description="Helical" evidence="1">
    <location>
        <begin position="62"/>
        <end position="83"/>
    </location>
</feature>
<gene>
    <name evidence="2" type="ordered locus">Cpha266_2623</name>
</gene>
<keyword evidence="1" id="KW-1133">Transmembrane helix</keyword>
<keyword evidence="3" id="KW-1185">Reference proteome</keyword>
<feature type="transmembrane region" description="Helical" evidence="1">
    <location>
        <begin position="167"/>
        <end position="190"/>
    </location>
</feature>
<organism evidence="2 3">
    <name type="scientific">Chlorobium phaeobacteroides (strain DSM 266 / SMG 266 / 2430)</name>
    <dbReference type="NCBI Taxonomy" id="290317"/>
    <lineage>
        <taxon>Bacteria</taxon>
        <taxon>Pseudomonadati</taxon>
        <taxon>Chlorobiota</taxon>
        <taxon>Chlorobiia</taxon>
        <taxon>Chlorobiales</taxon>
        <taxon>Chlorobiaceae</taxon>
        <taxon>Chlorobium/Pelodictyon group</taxon>
        <taxon>Chlorobium</taxon>
    </lineage>
</organism>
<sequence length="411" mass="47984">MYILFTNIIITSIVLLMRKQNISGVMSFFSLFVMYYVSVSLLLFDFGKDMPFGFNRYIYDDILIYGTLVVLLSCIFYDIGFNLGKNKFIIKALDEKNDGLLKDILFSIISIVPVLFLIEAFDFAYLLRRGFYSSLSSNVVYVKYADIFAYISMLLTPQIYSKYLRRVVFVMVFMIFAAIGSRMAILYAMAYLFIRMGVNFNRDSSIRFKYYVYLFFFLLLGVNIYIMRSGSVFGFVGFIESIWYFGFSLFYEMFKFLNFSINCSVITIGRYVVDPDINYYLFLQSLNPLPGFLLPISQGDIDAWARFRKNIPYSGLSQVYVHLGPIFSSIVFFLIGRINKYFVLMFSVYSNGKYYVNKLLYHIVAIMGGIPLLVGFQFNIRTVTRVYYAVWFIALLVIFLKKFKIFIIKTV</sequence>
<feature type="transmembrane region" description="Helical" evidence="1">
    <location>
        <begin position="386"/>
        <end position="403"/>
    </location>
</feature>
<dbReference type="EMBL" id="CP000492">
    <property type="protein sequence ID" value="ABL66610.1"/>
    <property type="molecule type" value="Genomic_DNA"/>
</dbReference>
<feature type="transmembrane region" description="Helical" evidence="1">
    <location>
        <begin position="210"/>
        <end position="226"/>
    </location>
</feature>
<feature type="transmembrane region" description="Helical" evidence="1">
    <location>
        <begin position="104"/>
        <end position="127"/>
    </location>
</feature>
<proteinExistence type="predicted"/>
<protein>
    <submittedName>
        <fullName evidence="2">Uncharacterized protein</fullName>
    </submittedName>
</protein>
<evidence type="ECO:0000256" key="1">
    <source>
        <dbReference type="SAM" id="Phobius"/>
    </source>
</evidence>
<evidence type="ECO:0000313" key="2">
    <source>
        <dbReference type="EMBL" id="ABL66610.1"/>
    </source>
</evidence>
<evidence type="ECO:0000313" key="3">
    <source>
        <dbReference type="Proteomes" id="UP000008701"/>
    </source>
</evidence>
<dbReference type="AlphaFoldDB" id="A1BJN3"/>
<dbReference type="STRING" id="290317.Cpha266_2623"/>
<accession>A1BJN3</accession>
<dbReference type="KEGG" id="cph:Cpha266_2623"/>
<feature type="transmembrane region" description="Helical" evidence="1">
    <location>
        <begin position="21"/>
        <end position="42"/>
    </location>
</feature>